<name>A0A4S2MEQ8_OPIFE</name>
<comment type="caution">
    <text evidence="1">The sequence shown here is derived from an EMBL/GenBank/DDBJ whole genome shotgun (WGS) entry which is preliminary data.</text>
</comment>
<dbReference type="AlphaFoldDB" id="A0A4S2MEQ8"/>
<gene>
    <name evidence="1" type="ORF">CRM22_000572</name>
</gene>
<proteinExistence type="predicted"/>
<reference evidence="1 2" key="1">
    <citation type="journal article" date="2019" name="BMC Genomics">
        <title>New insights from Opisthorchis felineus genome: update on genomics of the epidemiologically important liver flukes.</title>
        <authorList>
            <person name="Ershov N.I."/>
            <person name="Mordvinov V.A."/>
            <person name="Prokhortchouk E.B."/>
            <person name="Pakharukova M.Y."/>
            <person name="Gunbin K.V."/>
            <person name="Ustyantsev K."/>
            <person name="Genaev M.A."/>
            <person name="Blinov A.G."/>
            <person name="Mazur A."/>
            <person name="Boulygina E."/>
            <person name="Tsygankova S."/>
            <person name="Khrameeva E."/>
            <person name="Chekanov N."/>
            <person name="Fan G."/>
            <person name="Xiao A."/>
            <person name="Zhang H."/>
            <person name="Xu X."/>
            <person name="Yang H."/>
            <person name="Solovyev V."/>
            <person name="Lee S.M."/>
            <person name="Liu X."/>
            <person name="Afonnikov D.A."/>
            <person name="Skryabin K.G."/>
        </authorList>
    </citation>
    <scope>NUCLEOTIDE SEQUENCE [LARGE SCALE GENOMIC DNA]</scope>
    <source>
        <strain evidence="1">AK-0245</strain>
        <tissue evidence="1">Whole organism</tissue>
    </source>
</reference>
<dbReference type="EMBL" id="SJOL01001102">
    <property type="protein sequence ID" value="TGZ75095.1"/>
    <property type="molecule type" value="Genomic_DNA"/>
</dbReference>
<evidence type="ECO:0000313" key="1">
    <source>
        <dbReference type="EMBL" id="TGZ75095.1"/>
    </source>
</evidence>
<dbReference type="Proteomes" id="UP000308267">
    <property type="component" value="Unassembled WGS sequence"/>
</dbReference>
<keyword evidence="2" id="KW-1185">Reference proteome</keyword>
<feature type="non-terminal residue" evidence="1">
    <location>
        <position position="1"/>
    </location>
</feature>
<evidence type="ECO:0000313" key="2">
    <source>
        <dbReference type="Proteomes" id="UP000308267"/>
    </source>
</evidence>
<accession>A0A4S2MEQ8</accession>
<organism evidence="1 2">
    <name type="scientific">Opisthorchis felineus</name>
    <dbReference type="NCBI Taxonomy" id="147828"/>
    <lineage>
        <taxon>Eukaryota</taxon>
        <taxon>Metazoa</taxon>
        <taxon>Spiralia</taxon>
        <taxon>Lophotrochozoa</taxon>
        <taxon>Platyhelminthes</taxon>
        <taxon>Trematoda</taxon>
        <taxon>Digenea</taxon>
        <taxon>Opisthorchiida</taxon>
        <taxon>Opisthorchiata</taxon>
        <taxon>Opisthorchiidae</taxon>
        <taxon>Opisthorchis</taxon>
    </lineage>
</organism>
<protein>
    <submittedName>
        <fullName evidence="1">Uncharacterized protein</fullName>
    </submittedName>
</protein>
<sequence>ITFTSVKMHRFAFHEALYPNTDIPDTLTKAAVKRPHLICRYIICYPCNLRDCNPRGQKPKSSNLDYWKCPKKWYRNNS</sequence>